<keyword evidence="2" id="KW-1185">Reference proteome</keyword>
<accession>A0A2U3MXZ2</accession>
<evidence type="ECO:0000313" key="1">
    <source>
        <dbReference type="EMBL" id="SPL70297.1"/>
    </source>
</evidence>
<organism evidence="1 2">
    <name type="scientific">Acinetobacter stercoris</name>
    <dbReference type="NCBI Taxonomy" id="2126983"/>
    <lineage>
        <taxon>Bacteria</taxon>
        <taxon>Pseudomonadati</taxon>
        <taxon>Pseudomonadota</taxon>
        <taxon>Gammaproteobacteria</taxon>
        <taxon>Moraxellales</taxon>
        <taxon>Moraxellaceae</taxon>
        <taxon>Acinetobacter</taxon>
    </lineage>
</organism>
<gene>
    <name evidence="1" type="ORF">KPC_1475</name>
</gene>
<dbReference type="AlphaFoldDB" id="A0A2U3MXZ2"/>
<evidence type="ECO:0000313" key="2">
    <source>
        <dbReference type="Proteomes" id="UP000245974"/>
    </source>
</evidence>
<name>A0A2U3MXZ2_9GAMM</name>
<reference evidence="2" key="1">
    <citation type="submission" date="2018-03" db="EMBL/GenBank/DDBJ databases">
        <authorList>
            <person name="Blom J."/>
        </authorList>
    </citation>
    <scope>NUCLEOTIDE SEQUENCE [LARGE SCALE GENOMIC DNA]</scope>
    <source>
        <strain evidence="2">KPC-SM-21</strain>
    </source>
</reference>
<proteinExistence type="predicted"/>
<sequence>MNKCEFLSYISILYLQRLEFTLSPFERIVFFRLFLTFGYKRFRKKDIKQIALKIDIHHLKLEEAFSELLKKFILVADGHDHIGVNRGYLKQLNQQRKIKSRIQSIRKHPKRDFLLQLFEKLFQIKISHKQKKSQQLLAMDYKQWLVLVNLVFLSDRDGVVLGAGTHELTSFTGLSRFALLRCMTYLFQKGILRSKIDGTLNNAYLNFVSSIYFINLSHPIWGEKRVFGRFIIFNPPEQTPIFKQFIEALNGWNPDEPLGDFKIKEFLLDTDDKLNSTGNGFVLQYDESTIPHTLETGLQWNKVFNQEFQLSRGYVKEQKKLSLNTNEHNFNRLDYVFCYLASYYSHRGLITSRLQSQLLPDNVKSMLSKLFREVVISKQLEHKANTLGLKLTDIMIAQNLLKQKILSLLVHYVYRDELSHVIDALTELTGQNVCNRVVPIGGVGKEKFRKIYFSPDLHLKHNELFLIQYTEVNIITPRIPIPLVSKVLKAYKRSIQKIAMDIKKQIELGLLNEQCLELDDLSGIFQ</sequence>
<dbReference type="InParanoid" id="A0A2U3MXZ2"/>
<protein>
    <submittedName>
        <fullName evidence="1">Uncharacterized protein</fullName>
    </submittedName>
</protein>
<dbReference type="EMBL" id="OOGT01000051">
    <property type="protein sequence ID" value="SPL70297.1"/>
    <property type="molecule type" value="Genomic_DNA"/>
</dbReference>
<dbReference type="Proteomes" id="UP000245974">
    <property type="component" value="Unassembled WGS sequence"/>
</dbReference>